<dbReference type="PANTHER" id="PTHR31024">
    <property type="entry name" value="C-TYPE LECTIN"/>
    <property type="match status" value="1"/>
</dbReference>
<dbReference type="PANTHER" id="PTHR31024:SF3">
    <property type="entry name" value="C-TYPE LECTIN-RELATED"/>
    <property type="match status" value="1"/>
</dbReference>
<evidence type="ECO:0000313" key="3">
    <source>
        <dbReference type="Proteomes" id="UP001432322"/>
    </source>
</evidence>
<dbReference type="InterPro" id="IPR002035">
    <property type="entry name" value="VWF_A"/>
</dbReference>
<organism evidence="2 3">
    <name type="scientific">Pristionchus fissidentatus</name>
    <dbReference type="NCBI Taxonomy" id="1538716"/>
    <lineage>
        <taxon>Eukaryota</taxon>
        <taxon>Metazoa</taxon>
        <taxon>Ecdysozoa</taxon>
        <taxon>Nematoda</taxon>
        <taxon>Chromadorea</taxon>
        <taxon>Rhabditida</taxon>
        <taxon>Rhabditina</taxon>
        <taxon>Diplogasteromorpha</taxon>
        <taxon>Diplogasteroidea</taxon>
        <taxon>Neodiplogasteridae</taxon>
        <taxon>Pristionchus</taxon>
    </lineage>
</organism>
<dbReference type="Proteomes" id="UP001432322">
    <property type="component" value="Unassembled WGS sequence"/>
</dbReference>
<evidence type="ECO:0000259" key="1">
    <source>
        <dbReference type="PROSITE" id="PS50234"/>
    </source>
</evidence>
<feature type="domain" description="VWFA" evidence="1">
    <location>
        <begin position="26"/>
        <end position="94"/>
    </location>
</feature>
<feature type="non-terminal residue" evidence="2">
    <location>
        <position position="105"/>
    </location>
</feature>
<comment type="caution">
    <text evidence="2">The sequence shown here is derived from an EMBL/GenBank/DDBJ whole genome shotgun (WGS) entry which is preliminary data.</text>
</comment>
<accession>A0AAV5VTA0</accession>
<dbReference type="InterPro" id="IPR036465">
    <property type="entry name" value="vWFA_dom_sf"/>
</dbReference>
<proteinExistence type="predicted"/>
<protein>
    <recommendedName>
        <fullName evidence="1">VWFA domain-containing protein</fullName>
    </recommendedName>
</protein>
<dbReference type="Gene3D" id="3.40.50.410">
    <property type="entry name" value="von Willebrand factor, type A domain"/>
    <property type="match status" value="1"/>
</dbReference>
<keyword evidence="3" id="KW-1185">Reference proteome</keyword>
<dbReference type="Pfam" id="PF13519">
    <property type="entry name" value="VWA_2"/>
    <property type="match status" value="1"/>
</dbReference>
<name>A0AAV5VTA0_9BILA</name>
<dbReference type="SUPFAM" id="SSF53300">
    <property type="entry name" value="vWA-like"/>
    <property type="match status" value="1"/>
</dbReference>
<dbReference type="PROSITE" id="PS50234">
    <property type="entry name" value="VWFA"/>
    <property type="match status" value="1"/>
</dbReference>
<feature type="non-terminal residue" evidence="2">
    <location>
        <position position="1"/>
    </location>
</feature>
<dbReference type="EMBL" id="BTSY01000004">
    <property type="protein sequence ID" value="GMT21538.1"/>
    <property type="molecule type" value="Genomic_DNA"/>
</dbReference>
<evidence type="ECO:0000313" key="2">
    <source>
        <dbReference type="EMBL" id="GMT21538.1"/>
    </source>
</evidence>
<sequence>TSDRYCNCAIVDGWFDDWDPSDIWVDVVILLDTSASMGDSLEEAKSLITSFISLLTTDTSAKFYSRIGVIAVSDTVEVIYNLNMSSTDDLDMIKQHNVDKIDVGA</sequence>
<dbReference type="AlphaFoldDB" id="A0AAV5VTA0"/>
<gene>
    <name evidence="2" type="ORF">PFISCL1PPCAC_12835</name>
</gene>
<reference evidence="2" key="1">
    <citation type="submission" date="2023-10" db="EMBL/GenBank/DDBJ databases">
        <title>Genome assembly of Pristionchus species.</title>
        <authorList>
            <person name="Yoshida K."/>
            <person name="Sommer R.J."/>
        </authorList>
    </citation>
    <scope>NUCLEOTIDE SEQUENCE</scope>
    <source>
        <strain evidence="2">RS5133</strain>
    </source>
</reference>